<comment type="catalytic activity">
    <reaction evidence="2">
        <text>allantoate + H2O = (S)-ureidoglycolate + urea</text>
        <dbReference type="Rhea" id="RHEA:11016"/>
        <dbReference type="ChEBI" id="CHEBI:15377"/>
        <dbReference type="ChEBI" id="CHEBI:16199"/>
        <dbReference type="ChEBI" id="CHEBI:17536"/>
        <dbReference type="ChEBI" id="CHEBI:57296"/>
        <dbReference type="EC" id="3.5.3.4"/>
    </reaction>
</comment>
<dbReference type="UniPathway" id="UPA00395">
    <property type="reaction ID" value="UER00654"/>
</dbReference>
<evidence type="ECO:0000256" key="3">
    <source>
        <dbReference type="SAM" id="MobiDB-lite"/>
    </source>
</evidence>
<gene>
    <name evidence="2 5" type="primary">alc</name>
    <name evidence="5" type="ORF">GTW20_19095</name>
</gene>
<evidence type="ECO:0000256" key="1">
    <source>
        <dbReference type="ARBA" id="ARBA00009242"/>
    </source>
</evidence>
<dbReference type="HAMAP" id="MF_00813">
    <property type="entry name" value="Allantoicase"/>
    <property type="match status" value="1"/>
</dbReference>
<dbReference type="Pfam" id="PF03561">
    <property type="entry name" value="Allantoicase"/>
    <property type="match status" value="2"/>
</dbReference>
<dbReference type="GeneID" id="91389936"/>
<organism evidence="5 6">
    <name type="scientific">Nocardiopsis alba</name>
    <dbReference type="NCBI Taxonomy" id="53437"/>
    <lineage>
        <taxon>Bacteria</taxon>
        <taxon>Bacillati</taxon>
        <taxon>Actinomycetota</taxon>
        <taxon>Actinomycetes</taxon>
        <taxon>Streptosporangiales</taxon>
        <taxon>Nocardiopsidaceae</taxon>
        <taxon>Nocardiopsis</taxon>
    </lineage>
</organism>
<proteinExistence type="inferred from homology"/>
<protein>
    <recommendedName>
        <fullName evidence="2">Probable allantoicase</fullName>
        <ecNumber evidence="2">3.5.3.4</ecNumber>
    </recommendedName>
    <alternativeName>
        <fullName evidence="2">Allantoate amidinohydrolase</fullName>
    </alternativeName>
</protein>
<dbReference type="RefSeq" id="WP_017534182.1">
    <property type="nucleotide sequence ID" value="NZ_BAZE01000001.1"/>
</dbReference>
<sequence length="375" mass="41601">MSGAQPFDPRAYNAQPYQGGDPYADYKDTKLDFSGLVDLADRRLGGSVVAANDEFFAHRENLLKPEPGKFDPHAFGHKGKVMDGWETRRRRGVSAEQPHPTSEDHDWALIRLALPGVIRGVNIDTAHFRGNQPTEVSLEATHVEGTPTTEELLAAEWTELVPRTPAYGHAANAFEISSTRRWTHLRLKQYPDGGIARLRVYGEQVADPTWLSAQGSFDVAALLNGGVVEDASDRFFSPPENIITPGRSHKMDDGWENRRRRDNGNDWVVFRLTAQASVRAIEVDTAYLKGNSAGWITILGRDAHSDKPDEWFEIVGRTALEPDSPHRFVLDAPATVTHVRTDVFPDGGMSRLHVYGSLTETGTADLKARWEAARG</sequence>
<evidence type="ECO:0000256" key="2">
    <source>
        <dbReference type="HAMAP-Rule" id="MF_00813"/>
    </source>
</evidence>
<dbReference type="PIRSF" id="PIRSF016516">
    <property type="entry name" value="Allantoicase"/>
    <property type="match status" value="1"/>
</dbReference>
<dbReference type="InterPro" id="IPR005164">
    <property type="entry name" value="Allantoicase"/>
</dbReference>
<accession>A0A7K2IWR7</accession>
<dbReference type="InterPro" id="IPR008979">
    <property type="entry name" value="Galactose-bd-like_sf"/>
</dbReference>
<dbReference type="GO" id="GO:0004037">
    <property type="term" value="F:allantoicase activity"/>
    <property type="evidence" value="ECO:0007669"/>
    <property type="project" value="UniProtKB-UniRule"/>
</dbReference>
<dbReference type="Gene3D" id="2.60.120.260">
    <property type="entry name" value="Galactose-binding domain-like"/>
    <property type="match status" value="2"/>
</dbReference>
<dbReference type="SUPFAM" id="SSF49785">
    <property type="entry name" value="Galactose-binding domain-like"/>
    <property type="match status" value="2"/>
</dbReference>
<comment type="caution">
    <text evidence="5">The sequence shown here is derived from an EMBL/GenBank/DDBJ whole genome shotgun (WGS) entry which is preliminary data.</text>
</comment>
<name>A0A7K2IWR7_9ACTN</name>
<keyword evidence="2 5" id="KW-0378">Hydrolase</keyword>
<dbReference type="GO" id="GO:0006144">
    <property type="term" value="P:purine nucleobase metabolic process"/>
    <property type="evidence" value="ECO:0007669"/>
    <property type="project" value="UniProtKB-KW"/>
</dbReference>
<dbReference type="EMBL" id="WWHY01000001">
    <property type="protein sequence ID" value="MYR34297.1"/>
    <property type="molecule type" value="Genomic_DNA"/>
</dbReference>
<dbReference type="GO" id="GO:0000256">
    <property type="term" value="P:allantoin catabolic process"/>
    <property type="evidence" value="ECO:0007669"/>
    <property type="project" value="UniProtKB-UniRule"/>
</dbReference>
<evidence type="ECO:0000259" key="4">
    <source>
        <dbReference type="Pfam" id="PF03561"/>
    </source>
</evidence>
<feature type="domain" description="Allantoicase" evidence="4">
    <location>
        <begin position="45"/>
        <end position="204"/>
    </location>
</feature>
<feature type="region of interest" description="Disordered" evidence="3">
    <location>
        <begin position="1"/>
        <end position="20"/>
    </location>
</feature>
<keyword evidence="2" id="KW-0659">Purine metabolism</keyword>
<dbReference type="PANTHER" id="PTHR12045">
    <property type="entry name" value="ALLANTOICASE"/>
    <property type="match status" value="1"/>
</dbReference>
<dbReference type="PANTHER" id="PTHR12045:SF3">
    <property type="entry name" value="INACTIVE ALLANTOICASE-RELATED"/>
    <property type="match status" value="1"/>
</dbReference>
<reference evidence="5 6" key="1">
    <citation type="journal article" date="2019" name="Nat. Commun.">
        <title>The antimicrobial potential of Streptomyces from insect microbiomes.</title>
        <authorList>
            <person name="Chevrette M.G."/>
            <person name="Carlson C.M."/>
            <person name="Ortega H.E."/>
            <person name="Thomas C."/>
            <person name="Ananiev G.E."/>
            <person name="Barns K.J."/>
            <person name="Book A.J."/>
            <person name="Cagnazzo J."/>
            <person name="Carlos C."/>
            <person name="Flanigan W."/>
            <person name="Grubbs K.J."/>
            <person name="Horn H.A."/>
            <person name="Hoffmann F.M."/>
            <person name="Klassen J.L."/>
            <person name="Knack J.J."/>
            <person name="Lewin G.R."/>
            <person name="McDonald B.R."/>
            <person name="Muller L."/>
            <person name="Melo W.G.P."/>
            <person name="Pinto-Tomas A.A."/>
            <person name="Schmitz A."/>
            <person name="Wendt-Pienkowski E."/>
            <person name="Wildman S."/>
            <person name="Zhao M."/>
            <person name="Zhang F."/>
            <person name="Bugni T.S."/>
            <person name="Andes D.R."/>
            <person name="Pupo M.T."/>
            <person name="Currie C.R."/>
        </authorList>
    </citation>
    <scope>NUCLEOTIDE SEQUENCE [LARGE SCALE GENOMIC DNA]</scope>
    <source>
        <strain evidence="5 6">SID5840</strain>
    </source>
</reference>
<dbReference type="InterPro" id="IPR015908">
    <property type="entry name" value="Allantoicase_dom"/>
</dbReference>
<feature type="domain" description="Allantoicase" evidence="4">
    <location>
        <begin position="225"/>
        <end position="357"/>
    </location>
</feature>
<dbReference type="EC" id="3.5.3.4" evidence="2"/>
<dbReference type="AlphaFoldDB" id="A0A7K2IWR7"/>
<dbReference type="NCBIfam" id="TIGR02961">
    <property type="entry name" value="allantoicase"/>
    <property type="match status" value="1"/>
</dbReference>
<evidence type="ECO:0000313" key="5">
    <source>
        <dbReference type="EMBL" id="MYR34297.1"/>
    </source>
</evidence>
<dbReference type="Proteomes" id="UP000467124">
    <property type="component" value="Unassembled WGS sequence"/>
</dbReference>
<comment type="pathway">
    <text evidence="2">Nitrogen metabolism; (S)-allantoin degradation; (S)-ureidoglycolate from allantoate (aminidohydrolase route): step 1/1.</text>
</comment>
<evidence type="ECO:0000313" key="6">
    <source>
        <dbReference type="Proteomes" id="UP000467124"/>
    </source>
</evidence>
<comment type="similarity">
    <text evidence="1 2">Belongs to the allantoicase family.</text>
</comment>